<sequence>MTSTENRRRNDARKMNLRGAAGRAVRRVAAWAQERALTPAALRVRFRDAAAALDRWTVNTFNPVYPHRASS</sequence>
<dbReference type="Proteomes" id="UP000637578">
    <property type="component" value="Unassembled WGS sequence"/>
</dbReference>
<reference evidence="1" key="2">
    <citation type="submission" date="2020-09" db="EMBL/GenBank/DDBJ databases">
        <authorList>
            <person name="Sun Q."/>
            <person name="Zhou Y."/>
        </authorList>
    </citation>
    <scope>NUCLEOTIDE SEQUENCE</scope>
    <source>
        <strain evidence="1">CGMCC 4.5737</strain>
    </source>
</reference>
<organism evidence="1 2">
    <name type="scientific">Longimycelium tulufanense</name>
    <dbReference type="NCBI Taxonomy" id="907463"/>
    <lineage>
        <taxon>Bacteria</taxon>
        <taxon>Bacillati</taxon>
        <taxon>Actinomycetota</taxon>
        <taxon>Actinomycetes</taxon>
        <taxon>Pseudonocardiales</taxon>
        <taxon>Pseudonocardiaceae</taxon>
        <taxon>Longimycelium</taxon>
    </lineage>
</organism>
<evidence type="ECO:0000313" key="2">
    <source>
        <dbReference type="Proteomes" id="UP000637578"/>
    </source>
</evidence>
<proteinExistence type="predicted"/>
<evidence type="ECO:0000313" key="1">
    <source>
        <dbReference type="EMBL" id="GGM35395.1"/>
    </source>
</evidence>
<reference evidence="1" key="1">
    <citation type="journal article" date="2014" name="Int. J. Syst. Evol. Microbiol.">
        <title>Complete genome sequence of Corynebacterium casei LMG S-19264T (=DSM 44701T), isolated from a smear-ripened cheese.</title>
        <authorList>
            <consortium name="US DOE Joint Genome Institute (JGI-PGF)"/>
            <person name="Walter F."/>
            <person name="Albersmeier A."/>
            <person name="Kalinowski J."/>
            <person name="Ruckert C."/>
        </authorList>
    </citation>
    <scope>NUCLEOTIDE SEQUENCE</scope>
    <source>
        <strain evidence="1">CGMCC 4.5737</strain>
    </source>
</reference>
<protein>
    <submittedName>
        <fullName evidence="1">Uncharacterized protein</fullName>
    </submittedName>
</protein>
<accession>A0A8J3CA37</accession>
<comment type="caution">
    <text evidence="1">The sequence shown here is derived from an EMBL/GenBank/DDBJ whole genome shotgun (WGS) entry which is preliminary data.</text>
</comment>
<keyword evidence="2" id="KW-1185">Reference proteome</keyword>
<name>A0A8J3CA37_9PSEU</name>
<gene>
    <name evidence="1" type="ORF">GCM10012275_03330</name>
</gene>
<dbReference type="RefSeq" id="WP_189053054.1">
    <property type="nucleotide sequence ID" value="NZ_BMMK01000001.1"/>
</dbReference>
<dbReference type="EMBL" id="BMMK01000001">
    <property type="protein sequence ID" value="GGM35395.1"/>
    <property type="molecule type" value="Genomic_DNA"/>
</dbReference>
<dbReference type="AlphaFoldDB" id="A0A8J3CA37"/>